<dbReference type="Proteomes" id="UP001174997">
    <property type="component" value="Unassembled WGS sequence"/>
</dbReference>
<name>A0AA39ZFB7_9PEZI</name>
<sequence>MEPKADRRLTPEETYHCLKADGERAHSIPLPECTCCLFFQFYSCGCPDTQSFNATSIFDQPVRLREPIHLPSRYHCPIHYLHESTQKVLLSRGFLHKPDPLPISRIPVELPFPCTAHQEACTYKLTKQDLETLRRRVRPTAAGFKRDRVTKIKRKHRAKREVEWSKRHKKTLRAFVKEHTPLKEVDKPKVLHPEDTVFIEDWDRFVDPPLHVKLEAEDWFLDEQRTDLKRDDTVSGSRAGEVFYPKIGQLGRGKYEVGATVLDECLVRKISQDQWSLRGYPWELVYRNENSDFCVWTMS</sequence>
<comment type="caution">
    <text evidence="1">The sequence shown here is derived from an EMBL/GenBank/DDBJ whole genome shotgun (WGS) entry which is preliminary data.</text>
</comment>
<proteinExistence type="predicted"/>
<keyword evidence="2" id="KW-1185">Reference proteome</keyword>
<dbReference type="AlphaFoldDB" id="A0AA39ZFB7"/>
<evidence type="ECO:0000313" key="2">
    <source>
        <dbReference type="Proteomes" id="UP001174997"/>
    </source>
</evidence>
<gene>
    <name evidence="1" type="ORF">QBC41DRAFT_248926</name>
</gene>
<protein>
    <submittedName>
        <fullName evidence="1">Uncharacterized protein</fullName>
    </submittedName>
</protein>
<evidence type="ECO:0000313" key="1">
    <source>
        <dbReference type="EMBL" id="KAK0669953.1"/>
    </source>
</evidence>
<reference evidence="1" key="1">
    <citation type="submission" date="2023-06" db="EMBL/GenBank/DDBJ databases">
        <title>Genome-scale phylogeny and comparative genomics of the fungal order Sordariales.</title>
        <authorList>
            <consortium name="Lawrence Berkeley National Laboratory"/>
            <person name="Hensen N."/>
            <person name="Bonometti L."/>
            <person name="Westerberg I."/>
            <person name="Brannstrom I.O."/>
            <person name="Guillou S."/>
            <person name="Cros-Aarteil S."/>
            <person name="Calhoun S."/>
            <person name="Haridas S."/>
            <person name="Kuo A."/>
            <person name="Mondo S."/>
            <person name="Pangilinan J."/>
            <person name="Riley R."/>
            <person name="Labutti K."/>
            <person name="Andreopoulos B."/>
            <person name="Lipzen A."/>
            <person name="Chen C."/>
            <person name="Yanf M."/>
            <person name="Daum C."/>
            <person name="Ng V."/>
            <person name="Clum A."/>
            <person name="Steindorff A."/>
            <person name="Ohm R."/>
            <person name="Martin F."/>
            <person name="Silar P."/>
            <person name="Natvig D."/>
            <person name="Lalanne C."/>
            <person name="Gautier V."/>
            <person name="Ament-Velasquez S.L."/>
            <person name="Kruys A."/>
            <person name="Hutchinson M.I."/>
            <person name="Powell A.J."/>
            <person name="Barry K."/>
            <person name="Miller A.N."/>
            <person name="Grigoriev I.V."/>
            <person name="Debuchy R."/>
            <person name="Gladieux P."/>
            <person name="Thoren M.H."/>
            <person name="Johannesson H."/>
        </authorList>
    </citation>
    <scope>NUCLEOTIDE SEQUENCE</scope>
    <source>
        <strain evidence="1">CBS 307.81</strain>
    </source>
</reference>
<accession>A0AA39ZFB7</accession>
<dbReference type="EMBL" id="JAULSY010000037">
    <property type="protein sequence ID" value="KAK0669953.1"/>
    <property type="molecule type" value="Genomic_DNA"/>
</dbReference>
<organism evidence="1 2">
    <name type="scientific">Cercophora samala</name>
    <dbReference type="NCBI Taxonomy" id="330535"/>
    <lineage>
        <taxon>Eukaryota</taxon>
        <taxon>Fungi</taxon>
        <taxon>Dikarya</taxon>
        <taxon>Ascomycota</taxon>
        <taxon>Pezizomycotina</taxon>
        <taxon>Sordariomycetes</taxon>
        <taxon>Sordariomycetidae</taxon>
        <taxon>Sordariales</taxon>
        <taxon>Lasiosphaeriaceae</taxon>
        <taxon>Cercophora</taxon>
    </lineage>
</organism>